<evidence type="ECO:0000256" key="10">
    <source>
        <dbReference type="ARBA" id="ARBA00049080"/>
    </source>
</evidence>
<keyword evidence="4" id="KW-0220">Diaminopimelate biosynthesis</keyword>
<dbReference type="AlphaFoldDB" id="A0A1I5VB00"/>
<sequence length="241" mass="26619">MNILLLGYGKMGKVIEGFAISRGHNIVARIDLNNRHEFEALSSGDVDAVIEFSHPSSGYSNVKACIEKGFPVVCGTTGWLEHKPEIDKLTQEKGGAFFYSSNYSIGVNIFFQLNKLLAKIMNPHKQYSLSTVEIHHTEKKDSPSGTAITLAEGIIENLDGRETWVNNQIAEENEVPIWSQREGKVPGTHIIKYISDVDQIEILHQAHSREGFALGAVVAAEWIAGKKGVFSMQDLLGEINL</sequence>
<protein>
    <recommendedName>
        <fullName evidence="9 12">4-hydroxy-tetrahydrodipicolinate reductase</fullName>
        <ecNumber evidence="9 12">1.17.1.8</ecNumber>
    </recommendedName>
</protein>
<keyword evidence="16" id="KW-1185">Reference proteome</keyword>
<evidence type="ECO:0000256" key="11">
    <source>
        <dbReference type="ARBA" id="ARBA00049396"/>
    </source>
</evidence>
<dbReference type="GO" id="GO:0008839">
    <property type="term" value="F:4-hydroxy-tetrahydrodipicolinate reductase"/>
    <property type="evidence" value="ECO:0007669"/>
    <property type="project" value="UniProtKB-UniRule"/>
</dbReference>
<dbReference type="EC" id="1.17.1.8" evidence="9 12"/>
<comment type="pathway">
    <text evidence="8">Amino-acid biosynthesis; L-lysine biosynthesis via DAP pathway; (S)-tetrahydrodipicolinate from L-aspartate: step 4/4.</text>
</comment>
<proteinExistence type="inferred from homology"/>
<organism evidence="15 16">
    <name type="scientific">Pseudarcicella hirudinis</name>
    <dbReference type="NCBI Taxonomy" id="1079859"/>
    <lineage>
        <taxon>Bacteria</taxon>
        <taxon>Pseudomonadati</taxon>
        <taxon>Bacteroidota</taxon>
        <taxon>Cytophagia</taxon>
        <taxon>Cytophagales</taxon>
        <taxon>Flectobacillaceae</taxon>
        <taxon>Pseudarcicella</taxon>
    </lineage>
</organism>
<dbReference type="EMBL" id="FOXH01000009">
    <property type="protein sequence ID" value="SFQ04571.1"/>
    <property type="molecule type" value="Genomic_DNA"/>
</dbReference>
<keyword evidence="5" id="KW-0560">Oxidoreductase</keyword>
<feature type="domain" description="Dihydrodipicolinate reductase C-terminal" evidence="14">
    <location>
        <begin position="106"/>
        <end position="236"/>
    </location>
</feature>
<dbReference type="InterPro" id="IPR000846">
    <property type="entry name" value="DapB_N"/>
</dbReference>
<dbReference type="OrthoDB" id="9790352at2"/>
<accession>A0A1I5VB00</accession>
<evidence type="ECO:0000256" key="9">
    <source>
        <dbReference type="ARBA" id="ARBA00038983"/>
    </source>
</evidence>
<dbReference type="GO" id="GO:0009089">
    <property type="term" value="P:lysine biosynthetic process via diaminopimelate"/>
    <property type="evidence" value="ECO:0007669"/>
    <property type="project" value="UniProtKB-UniRule"/>
</dbReference>
<evidence type="ECO:0000256" key="8">
    <source>
        <dbReference type="ARBA" id="ARBA00037922"/>
    </source>
</evidence>
<feature type="domain" description="Dihydrodipicolinate reductase N-terminal" evidence="13">
    <location>
        <begin position="1"/>
        <end position="103"/>
    </location>
</feature>
<gene>
    <name evidence="15" type="ORF">SAMN04515674_10914</name>
</gene>
<comment type="catalytic activity">
    <reaction evidence="11">
        <text>(S)-2,3,4,5-tetrahydrodipicolinate + NAD(+) + H2O = (2S,4S)-4-hydroxy-2,3,4,5-tetrahydrodipicolinate + NADH + H(+)</text>
        <dbReference type="Rhea" id="RHEA:35323"/>
        <dbReference type="ChEBI" id="CHEBI:15377"/>
        <dbReference type="ChEBI" id="CHEBI:15378"/>
        <dbReference type="ChEBI" id="CHEBI:16845"/>
        <dbReference type="ChEBI" id="CHEBI:57540"/>
        <dbReference type="ChEBI" id="CHEBI:57945"/>
        <dbReference type="ChEBI" id="CHEBI:67139"/>
        <dbReference type="EC" id="1.17.1.8"/>
    </reaction>
</comment>
<dbReference type="InterPro" id="IPR023940">
    <property type="entry name" value="DHDPR_bac"/>
</dbReference>
<dbReference type="SUPFAM" id="SSF55347">
    <property type="entry name" value="Glyceraldehyde-3-phosphate dehydrogenase-like, C-terminal domain"/>
    <property type="match status" value="1"/>
</dbReference>
<name>A0A1I5VB00_9BACT</name>
<evidence type="ECO:0000256" key="5">
    <source>
        <dbReference type="ARBA" id="ARBA00023002"/>
    </source>
</evidence>
<keyword evidence="7" id="KW-0457">Lysine biosynthesis</keyword>
<keyword evidence="3" id="KW-0521">NADP</keyword>
<evidence type="ECO:0000259" key="14">
    <source>
        <dbReference type="Pfam" id="PF05173"/>
    </source>
</evidence>
<dbReference type="SUPFAM" id="SSF51735">
    <property type="entry name" value="NAD(P)-binding Rossmann-fold domains"/>
    <property type="match status" value="1"/>
</dbReference>
<dbReference type="InterPro" id="IPR022663">
    <property type="entry name" value="DapB_C"/>
</dbReference>
<dbReference type="Proteomes" id="UP000199306">
    <property type="component" value="Unassembled WGS sequence"/>
</dbReference>
<dbReference type="Pfam" id="PF05173">
    <property type="entry name" value="DapB_C"/>
    <property type="match status" value="1"/>
</dbReference>
<dbReference type="InterPro" id="IPR036291">
    <property type="entry name" value="NAD(P)-bd_dom_sf"/>
</dbReference>
<dbReference type="GO" id="GO:0005829">
    <property type="term" value="C:cytosol"/>
    <property type="evidence" value="ECO:0007669"/>
    <property type="project" value="TreeGrafter"/>
</dbReference>
<dbReference type="Pfam" id="PF01113">
    <property type="entry name" value="DapB_N"/>
    <property type="match status" value="1"/>
</dbReference>
<dbReference type="Gene3D" id="3.40.50.720">
    <property type="entry name" value="NAD(P)-binding Rossmann-like Domain"/>
    <property type="match status" value="1"/>
</dbReference>
<evidence type="ECO:0000256" key="4">
    <source>
        <dbReference type="ARBA" id="ARBA00022915"/>
    </source>
</evidence>
<evidence type="ECO:0000256" key="7">
    <source>
        <dbReference type="ARBA" id="ARBA00023154"/>
    </source>
</evidence>
<dbReference type="PANTHER" id="PTHR20836:SF0">
    <property type="entry name" value="4-HYDROXY-TETRAHYDRODIPICOLINATE REDUCTASE 1, CHLOROPLASTIC-RELATED"/>
    <property type="match status" value="1"/>
</dbReference>
<comment type="catalytic activity">
    <reaction evidence="10">
        <text>(S)-2,3,4,5-tetrahydrodipicolinate + NADP(+) + H2O = (2S,4S)-4-hydroxy-2,3,4,5-tetrahydrodipicolinate + NADPH + H(+)</text>
        <dbReference type="Rhea" id="RHEA:35331"/>
        <dbReference type="ChEBI" id="CHEBI:15377"/>
        <dbReference type="ChEBI" id="CHEBI:15378"/>
        <dbReference type="ChEBI" id="CHEBI:16845"/>
        <dbReference type="ChEBI" id="CHEBI:57783"/>
        <dbReference type="ChEBI" id="CHEBI:58349"/>
        <dbReference type="ChEBI" id="CHEBI:67139"/>
        <dbReference type="EC" id="1.17.1.8"/>
    </reaction>
</comment>
<keyword evidence="6" id="KW-0520">NAD</keyword>
<evidence type="ECO:0000256" key="2">
    <source>
        <dbReference type="ARBA" id="ARBA00022605"/>
    </source>
</evidence>
<evidence type="ECO:0000313" key="16">
    <source>
        <dbReference type="Proteomes" id="UP000199306"/>
    </source>
</evidence>
<evidence type="ECO:0000256" key="12">
    <source>
        <dbReference type="NCBIfam" id="TIGR00036"/>
    </source>
</evidence>
<dbReference type="STRING" id="1079859.SAMN04515674_10914"/>
<reference evidence="15 16" key="1">
    <citation type="submission" date="2016-10" db="EMBL/GenBank/DDBJ databases">
        <authorList>
            <person name="de Groot N.N."/>
        </authorList>
    </citation>
    <scope>NUCLEOTIDE SEQUENCE [LARGE SCALE GENOMIC DNA]</scope>
    <source>
        <strain evidence="16">E92,LMG 26720,CCM 7988</strain>
    </source>
</reference>
<dbReference type="PIRSF" id="PIRSF000161">
    <property type="entry name" value="DHPR"/>
    <property type="match status" value="1"/>
</dbReference>
<keyword evidence="2" id="KW-0028">Amino-acid biosynthesis</keyword>
<evidence type="ECO:0000256" key="6">
    <source>
        <dbReference type="ARBA" id="ARBA00023027"/>
    </source>
</evidence>
<dbReference type="RefSeq" id="WP_092018053.1">
    <property type="nucleotide sequence ID" value="NZ_FOXH01000009.1"/>
</dbReference>
<dbReference type="PANTHER" id="PTHR20836">
    <property type="entry name" value="DIHYDRODIPICOLINATE REDUCTASE"/>
    <property type="match status" value="1"/>
</dbReference>
<dbReference type="Gene3D" id="3.30.360.10">
    <property type="entry name" value="Dihydrodipicolinate Reductase, domain 2"/>
    <property type="match status" value="1"/>
</dbReference>
<dbReference type="GO" id="GO:0019877">
    <property type="term" value="P:diaminopimelate biosynthetic process"/>
    <property type="evidence" value="ECO:0007669"/>
    <property type="project" value="UniProtKB-KW"/>
</dbReference>
<evidence type="ECO:0000259" key="13">
    <source>
        <dbReference type="Pfam" id="PF01113"/>
    </source>
</evidence>
<dbReference type="CDD" id="cd02274">
    <property type="entry name" value="DHDPR_N"/>
    <property type="match status" value="1"/>
</dbReference>
<evidence type="ECO:0000256" key="1">
    <source>
        <dbReference type="ARBA" id="ARBA00006642"/>
    </source>
</evidence>
<evidence type="ECO:0000256" key="3">
    <source>
        <dbReference type="ARBA" id="ARBA00022857"/>
    </source>
</evidence>
<dbReference type="NCBIfam" id="TIGR00036">
    <property type="entry name" value="dapB"/>
    <property type="match status" value="1"/>
</dbReference>
<comment type="similarity">
    <text evidence="1">Belongs to the DapB family.</text>
</comment>
<evidence type="ECO:0000313" key="15">
    <source>
        <dbReference type="EMBL" id="SFQ04571.1"/>
    </source>
</evidence>